<dbReference type="Pfam" id="PF14013">
    <property type="entry name" value="MT0933_antitox"/>
    <property type="match status" value="1"/>
</dbReference>
<dbReference type="InterPro" id="IPR028037">
    <property type="entry name" value="Antitoxin_Rv0909/MT0933"/>
</dbReference>
<comment type="caution">
    <text evidence="2">The sequence shown here is derived from an EMBL/GenBank/DDBJ whole genome shotgun (WGS) entry which is preliminary data.</text>
</comment>
<dbReference type="RefSeq" id="WP_344727218.1">
    <property type="nucleotide sequence ID" value="NZ_BAAAUS010000043.1"/>
</dbReference>
<evidence type="ECO:0000313" key="3">
    <source>
        <dbReference type="Proteomes" id="UP001597114"/>
    </source>
</evidence>
<proteinExistence type="predicted"/>
<sequence length="90" mass="9585">MGLMEKLRELLHQHDDKVDQGLDKAGEMAKTKVQGHDEQIDQAVDKLQQMTGDGDTTEPKPPGESPPGSPPQGAAPPDATPGSQEPPPPR</sequence>
<reference evidence="3" key="1">
    <citation type="journal article" date="2019" name="Int. J. Syst. Evol. Microbiol.">
        <title>The Global Catalogue of Microorganisms (GCM) 10K type strain sequencing project: providing services to taxonomists for standard genome sequencing and annotation.</title>
        <authorList>
            <consortium name="The Broad Institute Genomics Platform"/>
            <consortium name="The Broad Institute Genome Sequencing Center for Infectious Disease"/>
            <person name="Wu L."/>
            <person name="Ma J."/>
        </authorList>
    </citation>
    <scope>NUCLEOTIDE SEQUENCE [LARGE SCALE GENOMIC DNA]</scope>
    <source>
        <strain evidence="3">CCM 7043</strain>
    </source>
</reference>
<name>A0ABW4EYV3_9PSEU</name>
<dbReference type="Proteomes" id="UP001597114">
    <property type="component" value="Unassembled WGS sequence"/>
</dbReference>
<gene>
    <name evidence="2" type="ORF">ACFSJD_23210</name>
</gene>
<feature type="compositionally biased region" description="Pro residues" evidence="1">
    <location>
        <begin position="59"/>
        <end position="74"/>
    </location>
</feature>
<accession>A0ABW4EYV3</accession>
<keyword evidence="3" id="KW-1185">Reference proteome</keyword>
<feature type="compositionally biased region" description="Basic and acidic residues" evidence="1">
    <location>
        <begin position="1"/>
        <end position="39"/>
    </location>
</feature>
<feature type="region of interest" description="Disordered" evidence="1">
    <location>
        <begin position="1"/>
        <end position="90"/>
    </location>
</feature>
<evidence type="ECO:0000256" key="1">
    <source>
        <dbReference type="SAM" id="MobiDB-lite"/>
    </source>
</evidence>
<protein>
    <submittedName>
        <fullName evidence="2">Antitoxin</fullName>
    </submittedName>
</protein>
<evidence type="ECO:0000313" key="2">
    <source>
        <dbReference type="EMBL" id="MFD1520423.1"/>
    </source>
</evidence>
<organism evidence="2 3">
    <name type="scientific">Pseudonocardia yunnanensis</name>
    <dbReference type="NCBI Taxonomy" id="58107"/>
    <lineage>
        <taxon>Bacteria</taxon>
        <taxon>Bacillati</taxon>
        <taxon>Actinomycetota</taxon>
        <taxon>Actinomycetes</taxon>
        <taxon>Pseudonocardiales</taxon>
        <taxon>Pseudonocardiaceae</taxon>
        <taxon>Pseudonocardia</taxon>
    </lineage>
</organism>
<dbReference type="EMBL" id="JBHUCO010000024">
    <property type="protein sequence ID" value="MFD1520423.1"/>
    <property type="molecule type" value="Genomic_DNA"/>
</dbReference>